<organism evidence="1">
    <name type="scientific">Arundo donax</name>
    <name type="common">Giant reed</name>
    <name type="synonym">Donax arundinaceus</name>
    <dbReference type="NCBI Taxonomy" id="35708"/>
    <lineage>
        <taxon>Eukaryota</taxon>
        <taxon>Viridiplantae</taxon>
        <taxon>Streptophyta</taxon>
        <taxon>Embryophyta</taxon>
        <taxon>Tracheophyta</taxon>
        <taxon>Spermatophyta</taxon>
        <taxon>Magnoliopsida</taxon>
        <taxon>Liliopsida</taxon>
        <taxon>Poales</taxon>
        <taxon>Poaceae</taxon>
        <taxon>PACMAD clade</taxon>
        <taxon>Arundinoideae</taxon>
        <taxon>Arundineae</taxon>
        <taxon>Arundo</taxon>
    </lineage>
</organism>
<proteinExistence type="predicted"/>
<accession>A0A0A9TSQ7</accession>
<dbReference type="EMBL" id="GBRH01191880">
    <property type="protein sequence ID" value="JAE06016.1"/>
    <property type="molecule type" value="Transcribed_RNA"/>
</dbReference>
<reference evidence="1" key="2">
    <citation type="journal article" date="2015" name="Data Brief">
        <title>Shoot transcriptome of the giant reed, Arundo donax.</title>
        <authorList>
            <person name="Barrero R.A."/>
            <person name="Guerrero F.D."/>
            <person name="Moolhuijzen P."/>
            <person name="Goolsby J.A."/>
            <person name="Tidwell J."/>
            <person name="Bellgard S.E."/>
            <person name="Bellgard M.I."/>
        </authorList>
    </citation>
    <scope>NUCLEOTIDE SEQUENCE</scope>
    <source>
        <tissue evidence="1">Shoot tissue taken approximately 20 cm above the soil surface</tissue>
    </source>
</reference>
<reference evidence="1" key="1">
    <citation type="submission" date="2014-09" db="EMBL/GenBank/DDBJ databases">
        <authorList>
            <person name="Magalhaes I.L.F."/>
            <person name="Oliveira U."/>
            <person name="Santos F.R."/>
            <person name="Vidigal T.H.D.A."/>
            <person name="Brescovit A.D."/>
            <person name="Santos A.J."/>
        </authorList>
    </citation>
    <scope>NUCLEOTIDE SEQUENCE</scope>
    <source>
        <tissue evidence="1">Shoot tissue taken approximately 20 cm above the soil surface</tissue>
    </source>
</reference>
<protein>
    <submittedName>
        <fullName evidence="1">Uncharacterized protein</fullName>
    </submittedName>
</protein>
<name>A0A0A9TSQ7_ARUDO</name>
<sequence>MGHGLCQEEALRRSPRRAPEAALRGLAAYPKHLQRPQVTMISMSVVMYDEFVSVNN</sequence>
<evidence type="ECO:0000313" key="1">
    <source>
        <dbReference type="EMBL" id="JAE06016.1"/>
    </source>
</evidence>
<dbReference type="AlphaFoldDB" id="A0A0A9TSQ7"/>